<feature type="compositionally biased region" description="Basic and acidic residues" evidence="1">
    <location>
        <begin position="133"/>
        <end position="153"/>
    </location>
</feature>
<organism evidence="3 4">
    <name type="scientific">Croceifilum oryzae</name>
    <dbReference type="NCBI Taxonomy" id="1553429"/>
    <lineage>
        <taxon>Bacteria</taxon>
        <taxon>Bacillati</taxon>
        <taxon>Bacillota</taxon>
        <taxon>Bacilli</taxon>
        <taxon>Bacillales</taxon>
        <taxon>Thermoactinomycetaceae</taxon>
        <taxon>Croceifilum</taxon>
    </lineage>
</organism>
<dbReference type="EMBL" id="JAUSUV010000007">
    <property type="protein sequence ID" value="MDQ0417620.1"/>
    <property type="molecule type" value="Genomic_DNA"/>
</dbReference>
<feature type="compositionally biased region" description="Acidic residues" evidence="1">
    <location>
        <begin position="1"/>
        <end position="15"/>
    </location>
</feature>
<feature type="region of interest" description="Disordered" evidence="1">
    <location>
        <begin position="106"/>
        <end position="230"/>
    </location>
</feature>
<feature type="region of interest" description="Disordered" evidence="1">
    <location>
        <begin position="1"/>
        <end position="22"/>
    </location>
</feature>
<proteinExistence type="predicted"/>
<sequence>MRNEFYLEDNDQDPDLFEHTPKSRRWRPSWTFLLIILLIAGGSAITYFMTQPTSHSLTAQATPNPQPEATKEPIADQSSQTEPSEPAVVEPYRGDQAGFPELIAQTPIDTSNVNKETQQAKEQNTNQSMTVPDKQKMPDTSKQKNPLSKENKLEQTAMNPVKQKISNTQGDPAKGNKGKQKAGNPEKQTVSPTQKHQANPAKKPPIKQTFTTPEKQQVSATHTQKTLTPQTNIQPNIMQQMLSDDQSQPAIIEKEASPSKNATDKSVQWIVPSNPEENPSNQPKNTFQLEPYLLNQEGKILPLLSTKATEPKDPLKSNLIPLIQIESPTRLDVFFLQIQSIQEFITQTASPEIHIRLIEQNEQLGTTEAKNNIPTILTSLIHQSTQQTNKKLILHKPTTQSKPSYFPLLEHVDGLQFSTKVEPITTIGKKLNLITTPPLVKTIQSWSVKQAFNIQNEQLPNLNE</sequence>
<evidence type="ECO:0000313" key="4">
    <source>
        <dbReference type="Proteomes" id="UP001238450"/>
    </source>
</evidence>
<feature type="compositionally biased region" description="Polar residues" evidence="1">
    <location>
        <begin position="154"/>
        <end position="170"/>
    </location>
</feature>
<dbReference type="RefSeq" id="WP_307252767.1">
    <property type="nucleotide sequence ID" value="NZ_JAUSUV010000007.1"/>
</dbReference>
<keyword evidence="2" id="KW-0472">Membrane</keyword>
<feature type="compositionally biased region" description="Polar residues" evidence="1">
    <location>
        <begin position="186"/>
        <end position="197"/>
    </location>
</feature>
<comment type="caution">
    <text evidence="3">The sequence shown here is derived from an EMBL/GenBank/DDBJ whole genome shotgun (WGS) entry which is preliminary data.</text>
</comment>
<evidence type="ECO:0000313" key="3">
    <source>
        <dbReference type="EMBL" id="MDQ0417620.1"/>
    </source>
</evidence>
<reference evidence="3 4" key="1">
    <citation type="submission" date="2023-07" db="EMBL/GenBank/DDBJ databases">
        <title>Genomic Encyclopedia of Type Strains, Phase IV (KMG-IV): sequencing the most valuable type-strain genomes for metagenomic binning, comparative biology and taxonomic classification.</title>
        <authorList>
            <person name="Goeker M."/>
        </authorList>
    </citation>
    <scope>NUCLEOTIDE SEQUENCE [LARGE SCALE GENOMIC DNA]</scope>
    <source>
        <strain evidence="3 4">DSM 46876</strain>
    </source>
</reference>
<feature type="compositionally biased region" description="Polar residues" evidence="1">
    <location>
        <begin position="107"/>
        <end position="130"/>
    </location>
</feature>
<protein>
    <submittedName>
        <fullName evidence="3">Uncharacterized protein</fullName>
    </submittedName>
</protein>
<dbReference type="AlphaFoldDB" id="A0AAJ1TEU4"/>
<keyword evidence="4" id="KW-1185">Reference proteome</keyword>
<name>A0AAJ1TEU4_9BACL</name>
<keyword evidence="2" id="KW-1133">Transmembrane helix</keyword>
<evidence type="ECO:0000256" key="1">
    <source>
        <dbReference type="SAM" id="MobiDB-lite"/>
    </source>
</evidence>
<dbReference type="Proteomes" id="UP001238450">
    <property type="component" value="Unassembled WGS sequence"/>
</dbReference>
<evidence type="ECO:0000256" key="2">
    <source>
        <dbReference type="SAM" id="Phobius"/>
    </source>
</evidence>
<feature type="region of interest" description="Disordered" evidence="1">
    <location>
        <begin position="56"/>
        <end position="92"/>
    </location>
</feature>
<feature type="compositionally biased region" description="Polar residues" evidence="1">
    <location>
        <begin position="208"/>
        <end position="230"/>
    </location>
</feature>
<accession>A0AAJ1TEU4</accession>
<feature type="transmembrane region" description="Helical" evidence="2">
    <location>
        <begin position="30"/>
        <end position="49"/>
    </location>
</feature>
<gene>
    <name evidence="3" type="ORF">J2Z48_001793</name>
</gene>
<keyword evidence="2" id="KW-0812">Transmembrane</keyword>